<dbReference type="AlphaFoldDB" id="A0A3N6RL39"/>
<evidence type="ECO:0000313" key="2">
    <source>
        <dbReference type="EMBL" id="KAF2542932.1"/>
    </source>
</evidence>
<comment type="caution">
    <text evidence="2">The sequence shown here is derived from an EMBL/GenBank/DDBJ whole genome shotgun (WGS) entry which is preliminary data.</text>
</comment>
<protein>
    <submittedName>
        <fullName evidence="2">Uncharacterized protein</fullName>
    </submittedName>
</protein>
<dbReference type="Proteomes" id="UP000712281">
    <property type="component" value="Unassembled WGS sequence"/>
</dbReference>
<dbReference type="EMBL" id="QGKW02002005">
    <property type="protein sequence ID" value="KAF2542932.1"/>
    <property type="molecule type" value="Genomic_DNA"/>
</dbReference>
<feature type="region of interest" description="Disordered" evidence="1">
    <location>
        <begin position="1"/>
        <end position="49"/>
    </location>
</feature>
<gene>
    <name evidence="2" type="ORF">F2Q68_00030903</name>
</gene>
<proteinExistence type="predicted"/>
<name>A0A3N6RL39_BRACR</name>
<organism evidence="2 3">
    <name type="scientific">Brassica cretica</name>
    <name type="common">Mustard</name>
    <dbReference type="NCBI Taxonomy" id="69181"/>
    <lineage>
        <taxon>Eukaryota</taxon>
        <taxon>Viridiplantae</taxon>
        <taxon>Streptophyta</taxon>
        <taxon>Embryophyta</taxon>
        <taxon>Tracheophyta</taxon>
        <taxon>Spermatophyta</taxon>
        <taxon>Magnoliopsida</taxon>
        <taxon>eudicotyledons</taxon>
        <taxon>Gunneridae</taxon>
        <taxon>Pentapetalae</taxon>
        <taxon>rosids</taxon>
        <taxon>malvids</taxon>
        <taxon>Brassicales</taxon>
        <taxon>Brassicaceae</taxon>
        <taxon>Brassiceae</taxon>
        <taxon>Brassica</taxon>
    </lineage>
</organism>
<reference evidence="2" key="1">
    <citation type="submission" date="2019-12" db="EMBL/GenBank/DDBJ databases">
        <title>Genome sequencing and annotation of Brassica cretica.</title>
        <authorList>
            <person name="Studholme D.J."/>
            <person name="Sarris P.F."/>
        </authorList>
    </citation>
    <scope>NUCLEOTIDE SEQUENCE</scope>
    <source>
        <strain evidence="2">PFS-001/15</strain>
        <tissue evidence="2">Leaf</tissue>
    </source>
</reference>
<evidence type="ECO:0000313" key="3">
    <source>
        <dbReference type="Proteomes" id="UP000712281"/>
    </source>
</evidence>
<sequence length="84" mass="9246">MVRPDNLTQDWGRDSPGRQHATHVRSIGSPAGDQGSINRSPAGDPSLTNRVPIGKIIHSLLTLVAPSFESRSHCLLFRIDQSYR</sequence>
<evidence type="ECO:0000256" key="1">
    <source>
        <dbReference type="SAM" id="MobiDB-lite"/>
    </source>
</evidence>
<accession>A0A3N6RL39</accession>